<sequence>LAAVPGARAAGLAARLAELAEDNGIVLTEPAAPARADLALAAGGPPVGRDVVVLRGTSPVDWALVPQGVVDAAAHASWTVLRRDGSSVVEVSVPRAPGARRAGLAARFGPVEVALDLPAGDGPATGRAPVPDAVVLLPAGERTLTVYAPDFAVPDRLPDPDAPARRAAIVALARTRVGSPGATLAEYVAGA</sequence>
<dbReference type="Proteomes" id="UP000185696">
    <property type="component" value="Unassembled WGS sequence"/>
</dbReference>
<name>A0A7Z0WHS3_9PSEU</name>
<dbReference type="EMBL" id="MSIF01000026">
    <property type="protein sequence ID" value="OLF05668.1"/>
    <property type="molecule type" value="Genomic_DNA"/>
</dbReference>
<reference evidence="1 2" key="1">
    <citation type="submission" date="2016-12" db="EMBL/GenBank/DDBJ databases">
        <title>The draft genome sequence of Actinophytocola xinjiangensis.</title>
        <authorList>
            <person name="Wang W."/>
            <person name="Yuan L."/>
        </authorList>
    </citation>
    <scope>NUCLEOTIDE SEQUENCE [LARGE SCALE GENOMIC DNA]</scope>
    <source>
        <strain evidence="1 2">CGMCC 4.4663</strain>
    </source>
</reference>
<organism evidence="1 2">
    <name type="scientific">Actinophytocola xinjiangensis</name>
    <dbReference type="NCBI Taxonomy" id="485602"/>
    <lineage>
        <taxon>Bacteria</taxon>
        <taxon>Bacillati</taxon>
        <taxon>Actinomycetota</taxon>
        <taxon>Actinomycetes</taxon>
        <taxon>Pseudonocardiales</taxon>
        <taxon>Pseudonocardiaceae</taxon>
    </lineage>
</organism>
<protein>
    <submittedName>
        <fullName evidence="1">Uncharacterized protein</fullName>
    </submittedName>
</protein>
<evidence type="ECO:0000313" key="2">
    <source>
        <dbReference type="Proteomes" id="UP000185696"/>
    </source>
</evidence>
<accession>A0A7Z0WHS3</accession>
<evidence type="ECO:0000313" key="1">
    <source>
        <dbReference type="EMBL" id="OLF05668.1"/>
    </source>
</evidence>
<proteinExistence type="predicted"/>
<keyword evidence="2" id="KW-1185">Reference proteome</keyword>
<dbReference type="AlphaFoldDB" id="A0A7Z0WHS3"/>
<gene>
    <name evidence="1" type="ORF">BLA60_34695</name>
</gene>
<feature type="non-terminal residue" evidence="1">
    <location>
        <position position="1"/>
    </location>
</feature>
<comment type="caution">
    <text evidence="1">The sequence shown here is derived from an EMBL/GenBank/DDBJ whole genome shotgun (WGS) entry which is preliminary data.</text>
</comment>